<dbReference type="AlphaFoldDB" id="A0A2J8PYW4"/>
<evidence type="ECO:0000313" key="2">
    <source>
        <dbReference type="EMBL" id="PNI89203.1"/>
    </source>
</evidence>
<name>A0A2J8PYW4_PANTR</name>
<accession>A0A2J8PYW4</accession>
<dbReference type="EMBL" id="NBAG03000104">
    <property type="protein sequence ID" value="PNI89203.1"/>
    <property type="molecule type" value="Genomic_DNA"/>
</dbReference>
<feature type="compositionally biased region" description="Polar residues" evidence="1">
    <location>
        <begin position="15"/>
        <end position="38"/>
    </location>
</feature>
<protein>
    <submittedName>
        <fullName evidence="2">NOL4L isoform 7</fullName>
    </submittedName>
</protein>
<evidence type="ECO:0000256" key="1">
    <source>
        <dbReference type="SAM" id="MobiDB-lite"/>
    </source>
</evidence>
<proteinExistence type="predicted"/>
<organism evidence="2 3">
    <name type="scientific">Pan troglodytes</name>
    <name type="common">Chimpanzee</name>
    <dbReference type="NCBI Taxonomy" id="9598"/>
    <lineage>
        <taxon>Eukaryota</taxon>
        <taxon>Metazoa</taxon>
        <taxon>Chordata</taxon>
        <taxon>Craniata</taxon>
        <taxon>Vertebrata</taxon>
        <taxon>Euteleostomi</taxon>
        <taxon>Mammalia</taxon>
        <taxon>Eutheria</taxon>
        <taxon>Euarchontoglires</taxon>
        <taxon>Primates</taxon>
        <taxon>Haplorrhini</taxon>
        <taxon>Catarrhini</taxon>
        <taxon>Hominidae</taxon>
        <taxon>Pan</taxon>
    </lineage>
</organism>
<feature type="non-terminal residue" evidence="2">
    <location>
        <position position="1"/>
    </location>
</feature>
<evidence type="ECO:0000313" key="3">
    <source>
        <dbReference type="Proteomes" id="UP000236370"/>
    </source>
</evidence>
<dbReference type="Proteomes" id="UP000236370">
    <property type="component" value="Unassembled WGS sequence"/>
</dbReference>
<reference evidence="2 3" key="1">
    <citation type="submission" date="2017-12" db="EMBL/GenBank/DDBJ databases">
        <title>High-resolution comparative analysis of great ape genomes.</title>
        <authorList>
            <person name="Pollen A."/>
            <person name="Hastie A."/>
            <person name="Hormozdiari F."/>
            <person name="Dougherty M."/>
            <person name="Liu R."/>
            <person name="Chaisson M."/>
            <person name="Hoppe E."/>
            <person name="Hill C."/>
            <person name="Pang A."/>
            <person name="Hillier L."/>
            <person name="Baker C."/>
            <person name="Armstrong J."/>
            <person name="Shendure J."/>
            <person name="Paten B."/>
            <person name="Wilson R."/>
            <person name="Chao H."/>
            <person name="Schneider V."/>
            <person name="Ventura M."/>
            <person name="Kronenberg Z."/>
            <person name="Murali S."/>
            <person name="Gordon D."/>
            <person name="Cantsilieris S."/>
            <person name="Munson K."/>
            <person name="Nelson B."/>
            <person name="Raja A."/>
            <person name="Underwood J."/>
            <person name="Diekhans M."/>
            <person name="Fiddes I."/>
            <person name="Haussler D."/>
            <person name="Eichler E."/>
        </authorList>
    </citation>
    <scope>NUCLEOTIDE SEQUENCE [LARGE SCALE GENOMIC DNA]</scope>
    <source>
        <strain evidence="2">Yerkes chimp pedigree #C0471</strain>
    </source>
</reference>
<sequence length="122" mass="13650">PLTSTYLKQMKLRVMNSQEQDETSVSSEDFDMSDSTWMSADPHLASSLSPSQDERMRSPQNLHSQEDGPHRLSHLSQGLNIICSLDTSLGARNPRVSAERNDFSFRGRSRCVTSNSLAKDGY</sequence>
<gene>
    <name evidence="2" type="ORF">CK820_G0048897</name>
</gene>
<comment type="caution">
    <text evidence="2">The sequence shown here is derived from an EMBL/GenBank/DDBJ whole genome shotgun (WGS) entry which is preliminary data.</text>
</comment>
<feature type="region of interest" description="Disordered" evidence="1">
    <location>
        <begin position="13"/>
        <end position="73"/>
    </location>
</feature>